<organism evidence="2">
    <name type="scientific">Euplotes crassus</name>
    <dbReference type="NCBI Taxonomy" id="5936"/>
    <lineage>
        <taxon>Eukaryota</taxon>
        <taxon>Sar</taxon>
        <taxon>Alveolata</taxon>
        <taxon>Ciliophora</taxon>
        <taxon>Intramacronucleata</taxon>
        <taxon>Spirotrichea</taxon>
        <taxon>Hypotrichia</taxon>
        <taxon>Euplotida</taxon>
        <taxon>Euplotidae</taxon>
        <taxon>Moneuplotes</taxon>
    </lineage>
</organism>
<gene>
    <name evidence="2" type="ORF">ECRA1380_LOCUS6684</name>
</gene>
<feature type="region of interest" description="Disordered" evidence="1">
    <location>
        <begin position="32"/>
        <end position="51"/>
    </location>
</feature>
<proteinExistence type="predicted"/>
<name>A0A7S3NVW4_EUPCR</name>
<accession>A0A7S3NVW4</accession>
<protein>
    <submittedName>
        <fullName evidence="2">Uncharacterized protein</fullName>
    </submittedName>
</protein>
<reference evidence="2" key="1">
    <citation type="submission" date="2021-01" db="EMBL/GenBank/DDBJ databases">
        <authorList>
            <person name="Corre E."/>
            <person name="Pelletier E."/>
            <person name="Niang G."/>
            <person name="Scheremetjew M."/>
            <person name="Finn R."/>
            <person name="Kale V."/>
            <person name="Holt S."/>
            <person name="Cochrane G."/>
            <person name="Meng A."/>
            <person name="Brown T."/>
            <person name="Cohen L."/>
        </authorList>
    </citation>
    <scope>NUCLEOTIDE SEQUENCE</scope>
    <source>
        <strain evidence="2">CT5</strain>
    </source>
</reference>
<evidence type="ECO:0000256" key="1">
    <source>
        <dbReference type="SAM" id="MobiDB-lite"/>
    </source>
</evidence>
<feature type="compositionally biased region" description="Polar residues" evidence="1">
    <location>
        <begin position="40"/>
        <end position="51"/>
    </location>
</feature>
<sequence length="205" mass="23881">MLRYHDNMESRRSLIQEAPKDLNFFNSNIQEDEKSERGLTPSQKHAYSRNSIQNKKQVISLRKIKGASLSRLEKDFGTVSSGTLKSPHSSLIKKIEKQSLKRGTITSREKRLQQSDKSHSMANLLNAENKINIKERSPRVKGPKMPQPIFSSIQEEEDTDVEEKMKSLPHWKYAASFTNYVKEIQGIREDEKEEFLNLYNKKHYK</sequence>
<evidence type="ECO:0000313" key="2">
    <source>
        <dbReference type="EMBL" id="CAE0381722.1"/>
    </source>
</evidence>
<dbReference type="EMBL" id="HBIK01014141">
    <property type="protein sequence ID" value="CAE0381722.1"/>
    <property type="molecule type" value="Transcribed_RNA"/>
</dbReference>
<dbReference type="AlphaFoldDB" id="A0A7S3NVW4"/>